<proteinExistence type="predicted"/>
<comment type="caution">
    <text evidence="1">The sequence shown here is derived from an EMBL/GenBank/DDBJ whole genome shotgun (WGS) entry which is preliminary data.</text>
</comment>
<evidence type="ECO:0008006" key="3">
    <source>
        <dbReference type="Google" id="ProtNLM"/>
    </source>
</evidence>
<name>A0ABP3LLZ9_9DEIO</name>
<accession>A0ABP3LLZ9</accession>
<sequence length="109" mass="12639">MDLLLVYHYLSDGAQEAIPGKLYEHIAVNIPSLVIGPSNYAARIFSEENEIGYTAAIEREDQVQEVLKLANLDKMQEREWDISKRLSKKYSRAKQYETILNLINQYYAK</sequence>
<organism evidence="1 2">
    <name type="scientific">Deinococcus depolymerans</name>
    <dbReference type="NCBI Taxonomy" id="392408"/>
    <lineage>
        <taxon>Bacteria</taxon>
        <taxon>Thermotogati</taxon>
        <taxon>Deinococcota</taxon>
        <taxon>Deinococci</taxon>
        <taxon>Deinococcales</taxon>
        <taxon>Deinococcaceae</taxon>
        <taxon>Deinococcus</taxon>
    </lineage>
</organism>
<evidence type="ECO:0000313" key="1">
    <source>
        <dbReference type="EMBL" id="GAA0501702.1"/>
    </source>
</evidence>
<keyword evidence="2" id="KW-1185">Reference proteome</keyword>
<dbReference type="Proteomes" id="UP001500191">
    <property type="component" value="Unassembled WGS sequence"/>
</dbReference>
<evidence type="ECO:0000313" key="2">
    <source>
        <dbReference type="Proteomes" id="UP001500191"/>
    </source>
</evidence>
<dbReference type="EMBL" id="BAAADB010000004">
    <property type="protein sequence ID" value="GAA0501702.1"/>
    <property type="molecule type" value="Genomic_DNA"/>
</dbReference>
<protein>
    <recommendedName>
        <fullName evidence="3">Glycosyltransferase</fullName>
    </recommendedName>
</protein>
<reference evidence="2" key="1">
    <citation type="journal article" date="2019" name="Int. J. Syst. Evol. Microbiol.">
        <title>The Global Catalogue of Microorganisms (GCM) 10K type strain sequencing project: providing services to taxonomists for standard genome sequencing and annotation.</title>
        <authorList>
            <consortium name="The Broad Institute Genomics Platform"/>
            <consortium name="The Broad Institute Genome Sequencing Center for Infectious Disease"/>
            <person name="Wu L."/>
            <person name="Ma J."/>
        </authorList>
    </citation>
    <scope>NUCLEOTIDE SEQUENCE [LARGE SCALE GENOMIC DNA]</scope>
    <source>
        <strain evidence="2">JCM 14368</strain>
    </source>
</reference>
<gene>
    <name evidence="1" type="ORF">GCM10008937_06540</name>
</gene>